<evidence type="ECO:0000313" key="3">
    <source>
        <dbReference type="EMBL" id="BDD86073.1"/>
    </source>
</evidence>
<evidence type="ECO:0000313" key="9">
    <source>
        <dbReference type="EMBL" id="BDD88637.1"/>
    </source>
</evidence>
<dbReference type="EMBL" id="AP025516">
    <property type="protein sequence ID" value="BDD88001.1"/>
    <property type="molecule type" value="Genomic_DNA"/>
</dbReference>
<sequence length="454" mass="51561">MRRKRNPQTTIFEVLGKHPGPRELEQMDAILATDHHLLDQAYADLLKKSRSDTGRQGMTAEQVVRCTLLKQFRELSYDDLAYYLADSHSFRSFVRLEPGHFPAKSTLQENIKALSEEAWLAIHQFLLAYAQQAKIENGRKIRLDSTAVQTDIHRPTDATLLWDGIRVITRWLFEGKELSPCPGYGCSDHRRVVKKRLLSIQNATKQETRQTAYRDMLHYAGRVIAYAEQAIPELADFGGDSIEDYTHARALAEKLSRAIDLLRRVMDQTERRVFKGEQVPASEKIVSLFETHTDILVKGRRETEFGHKVFLTGGASNLILDCLVERGNPADAERFLPLLKRHIERYGRPPRQSTADGGFASQANLAGAKAADVKDVVFAKKRGLSIVDMAKSTWVYRRLRNFRAGIEANISTLKRSYGLKRCNWSGWEGFKAYIWSAIVAYNLTVLARIQLATA</sequence>
<dbReference type="InterPro" id="IPR008490">
    <property type="entry name" value="Transposase_InsH_N"/>
</dbReference>
<gene>
    <name evidence="6" type="primary">TRm17_4</name>
    <name evidence="3" type="synonym">TRm17_1</name>
    <name evidence="4" type="synonym">TRm17_2</name>
    <name evidence="5" type="synonym">TRm17_3</name>
    <name evidence="7" type="synonym">TRm17_5</name>
    <name evidence="8" type="synonym">TRm17_6</name>
    <name evidence="9" type="synonym">TRm17_7</name>
    <name evidence="10" type="synonym">TRm17_8</name>
    <name evidence="11" type="synonym">TRm17_9</name>
    <name evidence="3" type="ORF">DPPLL_04380</name>
    <name evidence="4" type="ORF">DPPLL_06180</name>
    <name evidence="5" type="ORF">DPPLL_13810</name>
    <name evidence="6" type="ORF">DPPLL_16890</name>
    <name evidence="7" type="ORF">DPPLL_23660</name>
    <name evidence="8" type="ORF">DPPLL_29900</name>
    <name evidence="9" type="ORF">DPPLL_30020</name>
    <name evidence="10" type="ORF">DPPLL_32570</name>
    <name evidence="11" type="ORF">DPPLL_35900</name>
</gene>
<dbReference type="InterPro" id="IPR002559">
    <property type="entry name" value="Transposase_11"/>
</dbReference>
<dbReference type="PANTHER" id="PTHR33803">
    <property type="entry name" value="IS1478 TRANSPOSASE"/>
    <property type="match status" value="1"/>
</dbReference>
<evidence type="ECO:0000313" key="11">
    <source>
        <dbReference type="EMBL" id="BDD89225.1"/>
    </source>
</evidence>
<dbReference type="PANTHER" id="PTHR33803:SF3">
    <property type="entry name" value="BLL1974 PROTEIN"/>
    <property type="match status" value="1"/>
</dbReference>
<dbReference type="EMBL" id="AP025516">
    <property type="protein sequence ID" value="BDD87016.1"/>
    <property type="molecule type" value="Genomic_DNA"/>
</dbReference>
<proteinExistence type="predicted"/>
<evidence type="ECO:0000259" key="1">
    <source>
        <dbReference type="Pfam" id="PF01609"/>
    </source>
</evidence>
<dbReference type="EMBL" id="AP025516">
    <property type="protein sequence ID" value="BDD88892.1"/>
    <property type="molecule type" value="Genomic_DNA"/>
</dbReference>
<evidence type="ECO:0000313" key="5">
    <source>
        <dbReference type="EMBL" id="BDD87016.1"/>
    </source>
</evidence>
<name>A0ABM7W8U7_9BACT</name>
<dbReference type="NCBIfam" id="NF033593">
    <property type="entry name" value="transpos_ISNCY_1"/>
    <property type="match status" value="1"/>
</dbReference>
<evidence type="ECO:0000313" key="6">
    <source>
        <dbReference type="EMBL" id="BDD87324.1"/>
    </source>
</evidence>
<evidence type="ECO:0000313" key="10">
    <source>
        <dbReference type="EMBL" id="BDD88892.1"/>
    </source>
</evidence>
<dbReference type="Proteomes" id="UP000830055">
    <property type="component" value="Chromosome"/>
</dbReference>
<evidence type="ECO:0000313" key="8">
    <source>
        <dbReference type="EMBL" id="BDD88625.1"/>
    </source>
</evidence>
<evidence type="ECO:0000313" key="12">
    <source>
        <dbReference type="Proteomes" id="UP000830055"/>
    </source>
</evidence>
<evidence type="ECO:0000313" key="7">
    <source>
        <dbReference type="EMBL" id="BDD88001.1"/>
    </source>
</evidence>
<organism evidence="6 12">
    <name type="scientific">Desulfofustis limnaeus</name>
    <dbReference type="NCBI Taxonomy" id="2740163"/>
    <lineage>
        <taxon>Bacteria</taxon>
        <taxon>Pseudomonadati</taxon>
        <taxon>Thermodesulfobacteriota</taxon>
        <taxon>Desulfobulbia</taxon>
        <taxon>Desulfobulbales</taxon>
        <taxon>Desulfocapsaceae</taxon>
        <taxon>Desulfofustis</taxon>
    </lineage>
</organism>
<dbReference type="EMBL" id="AP025516">
    <property type="protein sequence ID" value="BDD89225.1"/>
    <property type="molecule type" value="Genomic_DNA"/>
</dbReference>
<dbReference type="EMBL" id="AP025516">
    <property type="protein sequence ID" value="BDD88625.1"/>
    <property type="molecule type" value="Genomic_DNA"/>
</dbReference>
<reference evidence="6 12" key="1">
    <citation type="submission" date="2022-01" db="EMBL/GenBank/DDBJ databases">
        <title>Desulfofustis limnae sp. nov., a novel mesophilic sulfate-reducing bacterium isolated from marsh soil.</title>
        <authorList>
            <person name="Watanabe M."/>
            <person name="Takahashi A."/>
            <person name="Kojima H."/>
            <person name="Fukui M."/>
        </authorList>
    </citation>
    <scope>NUCLEOTIDE SEQUENCE [LARGE SCALE GENOMIC DNA]</scope>
    <source>
        <strain evidence="6 12">PPLL</strain>
    </source>
</reference>
<dbReference type="EMBL" id="AP025516">
    <property type="protein sequence ID" value="BDD86253.1"/>
    <property type="molecule type" value="Genomic_DNA"/>
</dbReference>
<protein>
    <submittedName>
        <fullName evidence="6">Transposase</fullName>
    </submittedName>
</protein>
<accession>A0ABM7W8U7</accession>
<dbReference type="RefSeq" id="WP_284151393.1">
    <property type="nucleotide sequence ID" value="NZ_AP025516.1"/>
</dbReference>
<dbReference type="EMBL" id="AP025516">
    <property type="protein sequence ID" value="BDD88637.1"/>
    <property type="molecule type" value="Genomic_DNA"/>
</dbReference>
<dbReference type="EMBL" id="AP025516">
    <property type="protein sequence ID" value="BDD87324.1"/>
    <property type="molecule type" value="Genomic_DNA"/>
</dbReference>
<dbReference type="Pfam" id="PF05598">
    <property type="entry name" value="DUF772"/>
    <property type="match status" value="1"/>
</dbReference>
<feature type="domain" description="Transposase InsH N-terminal" evidence="2">
    <location>
        <begin position="28"/>
        <end position="111"/>
    </location>
</feature>
<feature type="domain" description="Transposase IS4-like" evidence="1">
    <location>
        <begin position="310"/>
        <end position="443"/>
    </location>
</feature>
<dbReference type="Pfam" id="PF01609">
    <property type="entry name" value="DDE_Tnp_1"/>
    <property type="match status" value="1"/>
</dbReference>
<evidence type="ECO:0000313" key="4">
    <source>
        <dbReference type="EMBL" id="BDD86253.1"/>
    </source>
</evidence>
<dbReference type="EMBL" id="AP025516">
    <property type="protein sequence ID" value="BDD86073.1"/>
    <property type="molecule type" value="Genomic_DNA"/>
</dbReference>
<evidence type="ECO:0000259" key="2">
    <source>
        <dbReference type="Pfam" id="PF05598"/>
    </source>
</evidence>
<keyword evidence="12" id="KW-1185">Reference proteome</keyword>